<dbReference type="Proteomes" id="UP000700732">
    <property type="component" value="Unassembled WGS sequence"/>
</dbReference>
<dbReference type="RefSeq" id="WP_186738163.1">
    <property type="nucleotide sequence ID" value="NZ_VFIA01000015.1"/>
</dbReference>
<feature type="signal peptide" evidence="1">
    <location>
        <begin position="1"/>
        <end position="29"/>
    </location>
</feature>
<accession>A0ABR6W8A4</accession>
<comment type="caution">
    <text evidence="2">The sequence shown here is derived from an EMBL/GenBank/DDBJ whole genome shotgun (WGS) entry which is preliminary data.</text>
</comment>
<keyword evidence="3" id="KW-1185">Reference proteome</keyword>
<organism evidence="2 3">
    <name type="scientific">Spirosoma utsteinense</name>
    <dbReference type="NCBI Taxonomy" id="2585773"/>
    <lineage>
        <taxon>Bacteria</taxon>
        <taxon>Pseudomonadati</taxon>
        <taxon>Bacteroidota</taxon>
        <taxon>Cytophagia</taxon>
        <taxon>Cytophagales</taxon>
        <taxon>Cytophagaceae</taxon>
        <taxon>Spirosoma</taxon>
    </lineage>
</organism>
<evidence type="ECO:0000313" key="3">
    <source>
        <dbReference type="Proteomes" id="UP000700732"/>
    </source>
</evidence>
<name>A0ABR6W8A4_9BACT</name>
<dbReference type="EMBL" id="VFIA01000015">
    <property type="protein sequence ID" value="MBC3792388.1"/>
    <property type="molecule type" value="Genomic_DNA"/>
</dbReference>
<feature type="chain" id="PRO_5045440219" description="DUF4270 domain-containing protein" evidence="1">
    <location>
        <begin position="30"/>
        <end position="467"/>
    </location>
</feature>
<evidence type="ECO:0000313" key="2">
    <source>
        <dbReference type="EMBL" id="MBC3792388.1"/>
    </source>
</evidence>
<dbReference type="Pfam" id="PF14092">
    <property type="entry name" value="DUF4270"/>
    <property type="match status" value="1"/>
</dbReference>
<reference evidence="2 3" key="1">
    <citation type="submission" date="2019-06" db="EMBL/GenBank/DDBJ databases">
        <title>Spirosoma utsteinense sp. nov. isolated from Antarctic ice-free soils.</title>
        <authorList>
            <person name="Tahon G."/>
        </authorList>
    </citation>
    <scope>NUCLEOTIDE SEQUENCE [LARGE SCALE GENOMIC DNA]</scope>
    <source>
        <strain evidence="2 3">LMG 31447</strain>
    </source>
</reference>
<sequence>MSQNAITTSTRNWLGRLCLLAGAVAGVLACEEPKEIGLPPSTPVDIAYSDTLQAVRSTVLLDSVRTYNTSQLLTGSYTDPELGKVKASAYAQLTLSGIPFTIQGTDSKDIPTARIIYDSTRLITGYSGYFYGDTLKTQELQVYRITEAIEAAKNYDINSSVAHESVPLLRAMIQPRPITQDSTRGLRLRLPDTFGRELLALANTDTGRTLALFQAKMKGLAFKTAQTANAALFGIVPNSFVGVYYHIEGETSARLKDFSFDGGRFNQVQNDRTGTALAGLTTGSGLSATALKGKSYVLSTAGVTTKLTFPGLDEIRKNSRVAINRADLIITPKITTGTLYTLPYYLTLAEVTTQNRILRTTPTRLLQLVPLPQTLFDRAEVSFNSPQAVAYNTRTRSYTFELSGYFQSILAGKTPNNGLAILTASTGQLGLSQSSPSPDYYMTDRLFQAVLEGDASVKLVVFYTTSK</sequence>
<keyword evidence="1" id="KW-0732">Signal</keyword>
<proteinExistence type="predicted"/>
<dbReference type="InterPro" id="IPR025366">
    <property type="entry name" value="DUF4270"/>
</dbReference>
<evidence type="ECO:0008006" key="4">
    <source>
        <dbReference type="Google" id="ProtNLM"/>
    </source>
</evidence>
<gene>
    <name evidence="2" type="ORF">FH603_2900</name>
</gene>
<protein>
    <recommendedName>
        <fullName evidence="4">DUF4270 domain-containing protein</fullName>
    </recommendedName>
</protein>
<evidence type="ECO:0000256" key="1">
    <source>
        <dbReference type="SAM" id="SignalP"/>
    </source>
</evidence>